<evidence type="ECO:0000256" key="4">
    <source>
        <dbReference type="SAM" id="SignalP"/>
    </source>
</evidence>
<evidence type="ECO:0000313" key="7">
    <source>
        <dbReference type="EMBL" id="MBK1782895.1"/>
    </source>
</evidence>
<sequence length="518" mass="55815">MALVGALLAGIAFAGVPATASAQGPAKVEWEACDDARTAQDPGPYSCAEYRVPIDHDNAALGTLDLALMRRAANKPDQKIGSLFLNPGGPGASGTTMAMSAEHYFEPAVLDRFDIIGFDPRGVGDSTPLRCFTTDEDAEEVQSRLVSVPTTRQQISDALSTYRDYGQFCERNAGPLLQHMSTRAVARDLDLLRQAVGDDTLNFAGFSYGTLLGATYANLYPDKVRTMVLDGNVDPSARTTDSLRHDRQRAEGFEHALNGFLTECGKAGKECAFGDGEPRRKFDELLESIRAEPVDLPDGSPVDLNAFVGGVGGALYSPTAFRGLAQDLQELYSVVKPPPGTEPKTVRAGDLDTLLNPEDDPRHDGLTDSEYTSDDAFFAVNCADKRFSHTLGDLPGIAGSWERDAPLFGRYQAFADPAACPQWKGGTDAYRGPWNAATENPVLVVGNYYDPATRYSFAQRMADELGYARLLSVDAFGHCSLGSASGVDRAVSDYLVNLTVPPRGKVYQPDSRPFEAPQ</sequence>
<dbReference type="Gene3D" id="3.40.50.1820">
    <property type="entry name" value="alpha/beta hydrolase"/>
    <property type="match status" value="1"/>
</dbReference>
<dbReference type="InterPro" id="IPR029058">
    <property type="entry name" value="AB_hydrolase_fold"/>
</dbReference>
<dbReference type="Pfam" id="PF08386">
    <property type="entry name" value="Abhydrolase_4"/>
    <property type="match status" value="1"/>
</dbReference>
<proteinExistence type="inferred from homology"/>
<dbReference type="PANTHER" id="PTHR43248:SF29">
    <property type="entry name" value="TRIPEPTIDYL AMINOPEPTIDASE"/>
    <property type="match status" value="1"/>
</dbReference>
<dbReference type="AlphaFoldDB" id="A0A934QMM7"/>
<dbReference type="Pfam" id="PF00561">
    <property type="entry name" value="Abhydrolase_1"/>
    <property type="match status" value="1"/>
</dbReference>
<protein>
    <submittedName>
        <fullName evidence="7">Alpha/beta fold hydrolase</fullName>
    </submittedName>
</protein>
<evidence type="ECO:0000259" key="5">
    <source>
        <dbReference type="Pfam" id="PF00561"/>
    </source>
</evidence>
<evidence type="ECO:0000256" key="1">
    <source>
        <dbReference type="ARBA" id="ARBA00010088"/>
    </source>
</evidence>
<feature type="domain" description="Peptidase S33 tripeptidyl aminopeptidase-like C-terminal" evidence="6">
    <location>
        <begin position="406"/>
        <end position="505"/>
    </location>
</feature>
<dbReference type="EMBL" id="JAENJH010000001">
    <property type="protein sequence ID" value="MBK1782895.1"/>
    <property type="molecule type" value="Genomic_DNA"/>
</dbReference>
<evidence type="ECO:0000256" key="2">
    <source>
        <dbReference type="ARBA" id="ARBA00022729"/>
    </source>
</evidence>
<dbReference type="Proteomes" id="UP000635245">
    <property type="component" value="Unassembled WGS sequence"/>
</dbReference>
<comment type="similarity">
    <text evidence="1">Belongs to the peptidase S33 family.</text>
</comment>
<organism evidence="7 8">
    <name type="scientific">Prauserella cavernicola</name>
    <dbReference type="NCBI Taxonomy" id="2800127"/>
    <lineage>
        <taxon>Bacteria</taxon>
        <taxon>Bacillati</taxon>
        <taxon>Actinomycetota</taxon>
        <taxon>Actinomycetes</taxon>
        <taxon>Pseudonocardiales</taxon>
        <taxon>Pseudonocardiaceae</taxon>
        <taxon>Prauserella</taxon>
    </lineage>
</organism>
<keyword evidence="3 7" id="KW-0378">Hydrolase</keyword>
<feature type="chain" id="PRO_5037370556" evidence="4">
    <location>
        <begin position="23"/>
        <end position="518"/>
    </location>
</feature>
<evidence type="ECO:0000256" key="3">
    <source>
        <dbReference type="ARBA" id="ARBA00022801"/>
    </source>
</evidence>
<dbReference type="SUPFAM" id="SSF53474">
    <property type="entry name" value="alpha/beta-Hydrolases"/>
    <property type="match status" value="1"/>
</dbReference>
<dbReference type="InterPro" id="IPR051601">
    <property type="entry name" value="Serine_prot/Carboxylest_S33"/>
</dbReference>
<comment type="caution">
    <text evidence="7">The sequence shown here is derived from an EMBL/GenBank/DDBJ whole genome shotgun (WGS) entry which is preliminary data.</text>
</comment>
<dbReference type="InterPro" id="IPR013595">
    <property type="entry name" value="Pept_S33_TAP-like_C"/>
</dbReference>
<keyword evidence="2 4" id="KW-0732">Signal</keyword>
<evidence type="ECO:0000259" key="6">
    <source>
        <dbReference type="Pfam" id="PF08386"/>
    </source>
</evidence>
<dbReference type="InterPro" id="IPR000073">
    <property type="entry name" value="AB_hydrolase_1"/>
</dbReference>
<feature type="signal peptide" evidence="4">
    <location>
        <begin position="1"/>
        <end position="22"/>
    </location>
</feature>
<dbReference type="PANTHER" id="PTHR43248">
    <property type="entry name" value="2-SUCCINYL-6-HYDROXY-2,4-CYCLOHEXADIENE-1-CARBOXYLATE SYNTHASE"/>
    <property type="match status" value="1"/>
</dbReference>
<name>A0A934QMM7_9PSEU</name>
<accession>A0A934QMM7</accession>
<keyword evidence="8" id="KW-1185">Reference proteome</keyword>
<evidence type="ECO:0000313" key="8">
    <source>
        <dbReference type="Proteomes" id="UP000635245"/>
    </source>
</evidence>
<feature type="domain" description="AB hydrolase-1" evidence="5">
    <location>
        <begin position="83"/>
        <end position="265"/>
    </location>
</feature>
<reference evidence="7" key="1">
    <citation type="submission" date="2020-12" db="EMBL/GenBank/DDBJ databases">
        <title>Prauserella sp. ASG 168, a novel actinomycete isolated from cave rock.</title>
        <authorList>
            <person name="Suriyachadkun C."/>
        </authorList>
    </citation>
    <scope>NUCLEOTIDE SEQUENCE</scope>
    <source>
        <strain evidence="7">ASG 168</strain>
    </source>
</reference>
<dbReference type="GO" id="GO:0016787">
    <property type="term" value="F:hydrolase activity"/>
    <property type="evidence" value="ECO:0007669"/>
    <property type="project" value="UniProtKB-KW"/>
</dbReference>
<gene>
    <name evidence="7" type="ORF">JHE00_01060</name>
</gene>